<dbReference type="GO" id="GO:0019622">
    <property type="term" value="P:3-(3-hydroxy)phenylpropionate catabolic process"/>
    <property type="evidence" value="ECO:0007669"/>
    <property type="project" value="TreeGrafter"/>
</dbReference>
<dbReference type="Pfam" id="PF01494">
    <property type="entry name" value="FAD_binding_3"/>
    <property type="match status" value="1"/>
</dbReference>
<keyword evidence="4" id="KW-1185">Reference proteome</keyword>
<dbReference type="RefSeq" id="WP_229661550.1">
    <property type="nucleotide sequence ID" value="NZ_BJNA01000027.1"/>
</dbReference>
<dbReference type="Gene3D" id="3.50.50.60">
    <property type="entry name" value="FAD/NAD(P)-binding domain"/>
    <property type="match status" value="1"/>
</dbReference>
<dbReference type="AlphaFoldDB" id="A0A4Y3UNR7"/>
<evidence type="ECO:0000259" key="2">
    <source>
        <dbReference type="Pfam" id="PF01494"/>
    </source>
</evidence>
<dbReference type="InterPro" id="IPR036188">
    <property type="entry name" value="FAD/NAD-bd_sf"/>
</dbReference>
<dbReference type="Gene3D" id="3.30.70.2450">
    <property type="match status" value="1"/>
</dbReference>
<name>A0A4Y3UNR7_9MICO</name>
<dbReference type="SUPFAM" id="SSF51905">
    <property type="entry name" value="FAD/NAD(P)-binding domain"/>
    <property type="match status" value="1"/>
</dbReference>
<protein>
    <submittedName>
        <fullName evidence="3">2-polyprenyl-6-methoxyphenol hydroxylase-like FAD-dependent oxidoreductase</fullName>
    </submittedName>
</protein>
<dbReference type="PANTHER" id="PTHR43476">
    <property type="entry name" value="3-(3-HYDROXY-PHENYL)PROPIONATE/3-HYDROXYCINNAMIC ACID HYDROXYLASE"/>
    <property type="match status" value="1"/>
</dbReference>
<dbReference type="EMBL" id="VFPS01000006">
    <property type="protein sequence ID" value="TQM90902.1"/>
    <property type="molecule type" value="Genomic_DNA"/>
</dbReference>
<evidence type="ECO:0000256" key="1">
    <source>
        <dbReference type="ARBA" id="ARBA00023002"/>
    </source>
</evidence>
<gene>
    <name evidence="3" type="ORF">FHX68_2751</name>
</gene>
<dbReference type="PANTHER" id="PTHR43476:SF3">
    <property type="entry name" value="FAD-BINDING MONOOXYGENASE"/>
    <property type="match status" value="1"/>
</dbReference>
<sequence length="406" mass="41646">MTSAVIDVAIVGAGPVGTLLAAELARLGVAATVIEQRAEAGGGSRAVGIHATALAAMEASGATDRLLADALRVRVGEARRRGRTLGEVRFDRLHARHPFVATLPQSATEAALAGAAAAWDAPPPRRGAAVTSVRSRGGADGGAAGAVEVTLDAGESLAARIVVVAGGLRSRALLPALGGETRVRRAPYPDRYLMTDTADVSGDGNRAVVHLDPRGVLESFPLPGGRRRYVAWVGAATGDRALDRAGDSAEADAATARLRTAVAERTGSDAEASTVSHATTFGVARSRLTALRVGRVLAIGDAAHEVSPIGGQGMNLGLIDAVTLAPLLARWIRYGDAPPELAAWERARLRAADLSGRLAAANTTLGRPHGAATALGVRLALAGPTARLMAHAYAMGFDSAARRFRR</sequence>
<dbReference type="Proteomes" id="UP000319804">
    <property type="component" value="Unassembled WGS sequence"/>
</dbReference>
<evidence type="ECO:0000313" key="4">
    <source>
        <dbReference type="Proteomes" id="UP000319804"/>
    </source>
</evidence>
<dbReference type="GO" id="GO:0008688">
    <property type="term" value="F:3-(3-hydroxyphenyl)propionate hydroxylase activity"/>
    <property type="evidence" value="ECO:0007669"/>
    <property type="project" value="TreeGrafter"/>
</dbReference>
<accession>A0A4Y3UNR7</accession>
<organism evidence="3 4">
    <name type="scientific">Microbacterium lacticum</name>
    <dbReference type="NCBI Taxonomy" id="33885"/>
    <lineage>
        <taxon>Bacteria</taxon>
        <taxon>Bacillati</taxon>
        <taxon>Actinomycetota</taxon>
        <taxon>Actinomycetes</taxon>
        <taxon>Micrococcales</taxon>
        <taxon>Microbacteriaceae</taxon>
        <taxon>Microbacterium</taxon>
    </lineage>
</organism>
<keyword evidence="1" id="KW-0560">Oxidoreductase</keyword>
<dbReference type="InterPro" id="IPR002938">
    <property type="entry name" value="FAD-bd"/>
</dbReference>
<dbReference type="InterPro" id="IPR050631">
    <property type="entry name" value="PheA/TfdB_FAD_monoxygenase"/>
</dbReference>
<proteinExistence type="predicted"/>
<dbReference type="GO" id="GO:0071949">
    <property type="term" value="F:FAD binding"/>
    <property type="evidence" value="ECO:0007669"/>
    <property type="project" value="InterPro"/>
</dbReference>
<feature type="domain" description="FAD-binding" evidence="2">
    <location>
        <begin position="7"/>
        <end position="348"/>
    </location>
</feature>
<evidence type="ECO:0000313" key="3">
    <source>
        <dbReference type="EMBL" id="TQM90902.1"/>
    </source>
</evidence>
<reference evidence="3 4" key="1">
    <citation type="submission" date="2019-06" db="EMBL/GenBank/DDBJ databases">
        <title>Sequencing the genomes of 1000 actinobacteria strains.</title>
        <authorList>
            <person name="Klenk H.-P."/>
        </authorList>
    </citation>
    <scope>NUCLEOTIDE SEQUENCE [LARGE SCALE GENOMIC DNA]</scope>
    <source>
        <strain evidence="3 4">DSM 20427</strain>
    </source>
</reference>
<dbReference type="PRINTS" id="PR00420">
    <property type="entry name" value="RNGMNOXGNASE"/>
</dbReference>
<comment type="caution">
    <text evidence="3">The sequence shown here is derived from an EMBL/GenBank/DDBJ whole genome shotgun (WGS) entry which is preliminary data.</text>
</comment>